<reference evidence="2 3" key="1">
    <citation type="submission" date="2024-08" db="EMBL/GenBank/DDBJ databases">
        <authorList>
            <person name="Cucini C."/>
            <person name="Frati F."/>
        </authorList>
    </citation>
    <scope>NUCLEOTIDE SEQUENCE [LARGE SCALE GENOMIC DNA]</scope>
</reference>
<dbReference type="EMBL" id="CAXLJM020000057">
    <property type="protein sequence ID" value="CAL8118629.1"/>
    <property type="molecule type" value="Genomic_DNA"/>
</dbReference>
<gene>
    <name evidence="2" type="ORF">ODALV1_LOCUS18218</name>
</gene>
<dbReference type="PANTHER" id="PTHR12824:SF8">
    <property type="entry name" value="GXIVSPLA2, ISOFORM A"/>
    <property type="match status" value="1"/>
</dbReference>
<dbReference type="InterPro" id="IPR036444">
    <property type="entry name" value="PLipase_A2_dom_sf"/>
</dbReference>
<proteinExistence type="predicted"/>
<evidence type="ECO:0000313" key="2">
    <source>
        <dbReference type="EMBL" id="CAL8118629.1"/>
    </source>
</evidence>
<dbReference type="InterPro" id="IPR010711">
    <property type="entry name" value="PLA2G12"/>
</dbReference>
<protein>
    <recommendedName>
        <fullName evidence="4">Group XIIA secretory phospholipase A2</fullName>
    </recommendedName>
</protein>
<keyword evidence="1" id="KW-0812">Transmembrane</keyword>
<organism evidence="2 3">
    <name type="scientific">Orchesella dallaii</name>
    <dbReference type="NCBI Taxonomy" id="48710"/>
    <lineage>
        <taxon>Eukaryota</taxon>
        <taxon>Metazoa</taxon>
        <taxon>Ecdysozoa</taxon>
        <taxon>Arthropoda</taxon>
        <taxon>Hexapoda</taxon>
        <taxon>Collembola</taxon>
        <taxon>Entomobryomorpha</taxon>
        <taxon>Entomobryoidea</taxon>
        <taxon>Orchesellidae</taxon>
        <taxon>Orchesellinae</taxon>
        <taxon>Orchesella</taxon>
    </lineage>
</organism>
<accession>A0ABP1R3X0</accession>
<name>A0ABP1R3X0_9HEXA</name>
<dbReference type="Pfam" id="PF06951">
    <property type="entry name" value="PLA2G12"/>
    <property type="match status" value="1"/>
</dbReference>
<sequence>MDKVKGFKVISAVLFIIVIVFIYETNCDKPPKYTPVYNYGQGLATPPSFLEGLRRYMRQFGISSAPNFGIGTKPAYNQPLCFKKCKPGNFIRPRLGHVPNYNGCGSYGFESALVPAAAYFTDCCNRHDLCYDACGSDKRDCDMQFQLCVYDKCGLTDPYEAIQLRQSRQLPPGPYDNCLSHADLVATGPVIAGCMAFKQAQKKSCECVPVPY</sequence>
<feature type="transmembrane region" description="Helical" evidence="1">
    <location>
        <begin position="7"/>
        <end position="23"/>
    </location>
</feature>
<evidence type="ECO:0000313" key="3">
    <source>
        <dbReference type="Proteomes" id="UP001642540"/>
    </source>
</evidence>
<dbReference type="PANTHER" id="PTHR12824">
    <property type="entry name" value="GROUP XII SECRETORY PHOSPHOLIPASE A2 FAMILY MEMBER"/>
    <property type="match status" value="1"/>
</dbReference>
<dbReference type="Proteomes" id="UP001642540">
    <property type="component" value="Unassembled WGS sequence"/>
</dbReference>
<keyword evidence="3" id="KW-1185">Reference proteome</keyword>
<dbReference type="SUPFAM" id="SSF48619">
    <property type="entry name" value="Phospholipase A2, PLA2"/>
    <property type="match status" value="1"/>
</dbReference>
<dbReference type="Gene3D" id="1.20.90.10">
    <property type="entry name" value="Phospholipase A2 domain"/>
    <property type="match status" value="1"/>
</dbReference>
<comment type="caution">
    <text evidence="2">The sequence shown here is derived from an EMBL/GenBank/DDBJ whole genome shotgun (WGS) entry which is preliminary data.</text>
</comment>
<evidence type="ECO:0000256" key="1">
    <source>
        <dbReference type="SAM" id="Phobius"/>
    </source>
</evidence>
<keyword evidence="1" id="KW-1133">Transmembrane helix</keyword>
<evidence type="ECO:0008006" key="4">
    <source>
        <dbReference type="Google" id="ProtNLM"/>
    </source>
</evidence>
<keyword evidence="1" id="KW-0472">Membrane</keyword>